<evidence type="ECO:0000313" key="2">
    <source>
        <dbReference type="EMBL" id="SKA88880.1"/>
    </source>
</evidence>
<evidence type="ECO:0000313" key="3">
    <source>
        <dbReference type="Proteomes" id="UP000190774"/>
    </source>
</evidence>
<protein>
    <submittedName>
        <fullName evidence="2">Uncharacterized protein</fullName>
    </submittedName>
</protein>
<accession>A0A1T4XH56</accession>
<dbReference type="AlphaFoldDB" id="A0A1T4XH56"/>
<feature type="compositionally biased region" description="Polar residues" evidence="1">
    <location>
        <begin position="578"/>
        <end position="591"/>
    </location>
</feature>
<proteinExistence type="predicted"/>
<dbReference type="RefSeq" id="WP_078812704.1">
    <property type="nucleotide sequence ID" value="NZ_FUYE01000004.1"/>
</dbReference>
<feature type="region of interest" description="Disordered" evidence="1">
    <location>
        <begin position="576"/>
        <end position="600"/>
    </location>
</feature>
<dbReference type="EMBL" id="FUYE01000004">
    <property type="protein sequence ID" value="SKA88880.1"/>
    <property type="molecule type" value="Genomic_DNA"/>
</dbReference>
<organism evidence="2 3">
    <name type="scientific">Prosthecobacter debontii</name>
    <dbReference type="NCBI Taxonomy" id="48467"/>
    <lineage>
        <taxon>Bacteria</taxon>
        <taxon>Pseudomonadati</taxon>
        <taxon>Verrucomicrobiota</taxon>
        <taxon>Verrucomicrobiia</taxon>
        <taxon>Verrucomicrobiales</taxon>
        <taxon>Verrucomicrobiaceae</taxon>
        <taxon>Prosthecobacter</taxon>
    </lineage>
</organism>
<evidence type="ECO:0000256" key="1">
    <source>
        <dbReference type="SAM" id="MobiDB-lite"/>
    </source>
</evidence>
<dbReference type="Proteomes" id="UP000190774">
    <property type="component" value="Unassembled WGS sequence"/>
</dbReference>
<reference evidence="3" key="1">
    <citation type="submission" date="2017-02" db="EMBL/GenBank/DDBJ databases">
        <authorList>
            <person name="Varghese N."/>
            <person name="Submissions S."/>
        </authorList>
    </citation>
    <scope>NUCLEOTIDE SEQUENCE [LARGE SCALE GENOMIC DNA]</scope>
    <source>
        <strain evidence="3">ATCC 700200</strain>
    </source>
</reference>
<gene>
    <name evidence="2" type="ORF">SAMN02745166_01501</name>
</gene>
<keyword evidence="3" id="KW-1185">Reference proteome</keyword>
<sequence length="615" mass="66987">MPLVPILPPSTAPLADAPATIFDRERRPTMDSRNVQQAMLRFNEASKMPLMDPQAMAAPYEALGSVGRALTQTGSLGMTLAIKKQEATDKRLINTAQSAMDQAAIDFKAWQAQNPNAPESWTSEAQRRAQETLKPYLGMKEMSEAAKADLKLIGDVWQKQFVSGTDLAATKQTFGLAKQSYLNRANTAYIKGNRGEGDATLNEAVSGGYLALPEAEAHRMDGQVQATSVQLEQLRAESDRLLAMQDVNGARKLWQNAQVPTDITQPKFEAARKNALTDIQYRHAVGEDLRAVSFLADTDPTKGVTDLEDPWKFPNLNPAQRANELSKMRVAREAAAQDEVIAAKRAIDLLPADKIGSATVDGLGINLKQATPWHRAMIEDSIKAKQGKVNYEERFLVLSAAAGGFQSSGDMDKDMIAAARIELAAESLPTAYRDKVMQRLKDAQGGTGEAAITGPAIAEATRLAFEGNAFAEVNKPVQVDGVNVVRDPQKIGKTETETQSLFGIDLLWPDKGGAEVKENDGNPVVVKEVDPLAKAASKDKLEAAIKQLEKEAKMPKNKEWTPEDARQRMFQIMLENGATISPQDIDSQPTNPLLPAPGAREKAVNLEDKIKSYGY</sequence>
<name>A0A1T4XH56_9BACT</name>
<dbReference type="STRING" id="48467.SAMN02745166_01501"/>